<evidence type="ECO:0000313" key="2">
    <source>
        <dbReference type="EMBL" id="MBO8189623.1"/>
    </source>
</evidence>
<organism evidence="2 3">
    <name type="scientific">Streptomyces spirodelae</name>
    <dbReference type="NCBI Taxonomy" id="2812904"/>
    <lineage>
        <taxon>Bacteria</taxon>
        <taxon>Bacillati</taxon>
        <taxon>Actinomycetota</taxon>
        <taxon>Actinomycetes</taxon>
        <taxon>Kitasatosporales</taxon>
        <taxon>Streptomycetaceae</taxon>
        <taxon>Streptomyces</taxon>
    </lineage>
</organism>
<evidence type="ECO:0000256" key="1">
    <source>
        <dbReference type="SAM" id="MobiDB-lite"/>
    </source>
</evidence>
<evidence type="ECO:0000313" key="3">
    <source>
        <dbReference type="Proteomes" id="UP001518976"/>
    </source>
</evidence>
<comment type="caution">
    <text evidence="2">The sequence shown here is derived from an EMBL/GenBank/DDBJ whole genome shotgun (WGS) entry which is preliminary data.</text>
</comment>
<dbReference type="Proteomes" id="UP001518976">
    <property type="component" value="Unassembled WGS sequence"/>
</dbReference>
<feature type="compositionally biased region" description="Low complexity" evidence="1">
    <location>
        <begin position="58"/>
        <end position="69"/>
    </location>
</feature>
<accession>A0ABS3X2L2</accession>
<feature type="compositionally biased region" description="Low complexity" evidence="1">
    <location>
        <begin position="77"/>
        <end position="91"/>
    </location>
</feature>
<feature type="region of interest" description="Disordered" evidence="1">
    <location>
        <begin position="37"/>
        <end position="91"/>
    </location>
</feature>
<proteinExistence type="predicted"/>
<sequence length="161" mass="15720">MGGAPTVSAASTAPHTASLSHSAAILATPAIATGTQLSRTHSAVASHAQRDARLPGSGDAPACGAARAAAGRREARPAAGPRSAAAEAAPGQAPTGLALALTLADAVPQCAHGSETAGARASAARRQPVHGHPHAADRRSGRARGRRAAASLEQFEAGSGR</sequence>
<protein>
    <submittedName>
        <fullName evidence="2">Uncharacterized protein</fullName>
    </submittedName>
</protein>
<gene>
    <name evidence="2" type="ORF">JW592_29890</name>
</gene>
<dbReference type="RefSeq" id="WP_209268384.1">
    <property type="nucleotide sequence ID" value="NZ_JAFFZN010000038.1"/>
</dbReference>
<reference evidence="2 3" key="1">
    <citation type="submission" date="2021-02" db="EMBL/GenBank/DDBJ databases">
        <title>Streptomyces spirodelae sp. nov., isolated from duckweed.</title>
        <authorList>
            <person name="Saimee Y."/>
            <person name="Duangmal K."/>
        </authorList>
    </citation>
    <scope>NUCLEOTIDE SEQUENCE [LARGE SCALE GENOMIC DNA]</scope>
    <source>
        <strain evidence="2 3">DW4-2</strain>
    </source>
</reference>
<keyword evidence="3" id="KW-1185">Reference proteome</keyword>
<dbReference type="EMBL" id="JAFFZN010000038">
    <property type="protein sequence ID" value="MBO8189623.1"/>
    <property type="molecule type" value="Genomic_DNA"/>
</dbReference>
<feature type="region of interest" description="Disordered" evidence="1">
    <location>
        <begin position="111"/>
        <end position="161"/>
    </location>
</feature>
<name>A0ABS3X2L2_9ACTN</name>